<feature type="chain" id="PRO_5044263902" evidence="1">
    <location>
        <begin position="28"/>
        <end position="119"/>
    </location>
</feature>
<dbReference type="PROSITE" id="PS51257">
    <property type="entry name" value="PROKAR_LIPOPROTEIN"/>
    <property type="match status" value="1"/>
</dbReference>
<dbReference type="Proteomes" id="UP001211987">
    <property type="component" value="Unassembled WGS sequence"/>
</dbReference>
<evidence type="ECO:0000256" key="1">
    <source>
        <dbReference type="SAM" id="SignalP"/>
    </source>
</evidence>
<name>A0AB35IRF3_9FIRM</name>
<protein>
    <submittedName>
        <fullName evidence="2">DUF4176 domain-containing protein</fullName>
    </submittedName>
</protein>
<evidence type="ECO:0000313" key="3">
    <source>
        <dbReference type="Proteomes" id="UP001211987"/>
    </source>
</evidence>
<gene>
    <name evidence="2" type="ORF">PM738_18195</name>
</gene>
<reference evidence="2" key="1">
    <citation type="submission" date="2023-01" db="EMBL/GenBank/DDBJ databases">
        <title>Human gut microbiome strain richness.</title>
        <authorList>
            <person name="Chen-Liaw A."/>
        </authorList>
    </citation>
    <scope>NUCLEOTIDE SEQUENCE</scope>
    <source>
        <strain evidence="2">1001217st2_G6_1001217B_191108</strain>
    </source>
</reference>
<organism evidence="2 3">
    <name type="scientific">Thomasclavelia ramosa</name>
    <dbReference type="NCBI Taxonomy" id="1547"/>
    <lineage>
        <taxon>Bacteria</taxon>
        <taxon>Bacillati</taxon>
        <taxon>Bacillota</taxon>
        <taxon>Erysipelotrichia</taxon>
        <taxon>Erysipelotrichales</taxon>
        <taxon>Coprobacillaceae</taxon>
        <taxon>Thomasclavelia</taxon>
    </lineage>
</organism>
<accession>A0AB35IRF3</accession>
<dbReference type="EMBL" id="JAQLKE010000051">
    <property type="protein sequence ID" value="MDB7085738.1"/>
    <property type="molecule type" value="Genomic_DNA"/>
</dbReference>
<sequence>MLDKNKITVLSTAIICIFFFTACTQTANYNKTDDTSSLLPVGSVVKVNDLGNMLIISIGEIDSNNQLYDYKGCSYPEGCTGNTYLFNRDDIISIKHKGYNSKEEVNYIKNIEKKMEELK</sequence>
<dbReference type="Pfam" id="PF13780">
    <property type="entry name" value="DUF4176"/>
    <property type="match status" value="1"/>
</dbReference>
<evidence type="ECO:0000313" key="2">
    <source>
        <dbReference type="EMBL" id="MDB7085738.1"/>
    </source>
</evidence>
<dbReference type="RefSeq" id="WP_009300887.1">
    <property type="nucleotide sequence ID" value="NZ_BAABXX010000002.1"/>
</dbReference>
<proteinExistence type="predicted"/>
<feature type="signal peptide" evidence="1">
    <location>
        <begin position="1"/>
        <end position="27"/>
    </location>
</feature>
<dbReference type="InterPro" id="IPR025233">
    <property type="entry name" value="DUF4176"/>
</dbReference>
<keyword evidence="1" id="KW-0732">Signal</keyword>
<dbReference type="AlphaFoldDB" id="A0AB35IRF3"/>
<comment type="caution">
    <text evidence="2">The sequence shown here is derived from an EMBL/GenBank/DDBJ whole genome shotgun (WGS) entry which is preliminary data.</text>
</comment>